<sequence length="429" mass="47750">MSSESHVPTPLYSLGLSYTSSIYDPSNDTFLLMDVLEEHKNELISLKPLLVFEIGSGSGVITVFLKKLLHPWVNFISLTSDINMNACRCTQETCSMNSFEKKIDSICCDTIKPFLPRICNKIDLLIFNPPYVLTEEKPRCEEELCYAGGPNGRHVLDGLLPRLKDVLTVGGRFYVIALKDNDIEYLVNFVDGGHLECSVVGNRIRGCENLFVLILIEVYLIPKMGNEHSGVSALDNHLFNLRFAAKELVRNSKKCEKEEKDEKNKLVAALKKGQREVAQVHAENAIRKKNEAINYLRMSARIDAVAARVQTAATQKRVTQSMSGVVKAMESAMKSMDLEKVQNLMDRFERDFENMDVTTATMDNAMSATSTLNVPQGDVDMLMKEASDQAGIELNMELPAGETGTIGIKVSTPAENDDLSQRLAALRQS</sequence>
<dbReference type="PANTHER" id="PTHR10476">
    <property type="entry name" value="CHARGED MULTIVESICULAR BODY PROTEIN"/>
    <property type="match status" value="1"/>
</dbReference>
<dbReference type="Pfam" id="PF03357">
    <property type="entry name" value="Snf7"/>
    <property type="match status" value="1"/>
</dbReference>
<evidence type="ECO:0000256" key="10">
    <source>
        <dbReference type="ARBA" id="ARBA00053180"/>
    </source>
</evidence>
<evidence type="ECO:0000313" key="20">
    <source>
        <dbReference type="WBParaSite" id="TCONS_00004214.p1"/>
    </source>
</evidence>
<dbReference type="InterPro" id="IPR005024">
    <property type="entry name" value="Snf7_fam"/>
</dbReference>
<comment type="catalytic activity">
    <reaction evidence="9">
        <text>methylarsonous acid + S-adenosyl-L-methionine = dimethylarsinate + S-adenosyl-L-homocysteine + 2 H(+)</text>
        <dbReference type="Rhea" id="RHEA:11684"/>
        <dbReference type="ChEBI" id="CHEBI:15378"/>
        <dbReference type="ChEBI" id="CHEBI:16223"/>
        <dbReference type="ChEBI" id="CHEBI:17826"/>
        <dbReference type="ChEBI" id="CHEBI:57856"/>
        <dbReference type="ChEBI" id="CHEBI:59789"/>
    </reaction>
</comment>
<dbReference type="Proteomes" id="UP000035681">
    <property type="component" value="Unplaced"/>
</dbReference>
<evidence type="ECO:0000256" key="11">
    <source>
        <dbReference type="ARBA" id="ARBA00062344"/>
    </source>
</evidence>
<evidence type="ECO:0000256" key="8">
    <source>
        <dbReference type="ARBA" id="ARBA00048619"/>
    </source>
</evidence>
<comment type="similarity">
    <text evidence="2">Belongs to the eukaryotic/archaeal PrmC-related family.</text>
</comment>
<dbReference type="SUPFAM" id="SSF53335">
    <property type="entry name" value="S-adenosyl-L-methionine-dependent methyltransferases"/>
    <property type="match status" value="1"/>
</dbReference>
<organism evidence="19 20">
    <name type="scientific">Strongyloides stercoralis</name>
    <name type="common">Threadworm</name>
    <dbReference type="NCBI Taxonomy" id="6248"/>
    <lineage>
        <taxon>Eukaryota</taxon>
        <taxon>Metazoa</taxon>
        <taxon>Ecdysozoa</taxon>
        <taxon>Nematoda</taxon>
        <taxon>Chromadorea</taxon>
        <taxon>Rhabditida</taxon>
        <taxon>Tylenchina</taxon>
        <taxon>Panagrolaimomorpha</taxon>
        <taxon>Strongyloidoidea</taxon>
        <taxon>Strongyloididae</taxon>
        <taxon>Strongyloides</taxon>
    </lineage>
</organism>
<evidence type="ECO:0000256" key="1">
    <source>
        <dbReference type="ARBA" id="ARBA00004123"/>
    </source>
</evidence>
<comment type="similarity">
    <text evidence="3">Belongs to the SNF7 family.</text>
</comment>
<comment type="subunit">
    <text evidence="11">Heterodimer; heterodimerization with TRMT112 is required for S-adenosyl-L-methionine-binding.</text>
</comment>
<keyword evidence="19" id="KW-1185">Reference proteome</keyword>
<evidence type="ECO:0000313" key="19">
    <source>
        <dbReference type="Proteomes" id="UP000035681"/>
    </source>
</evidence>
<keyword evidence="4" id="KW-0489">Methyltransferase</keyword>
<evidence type="ECO:0000256" key="2">
    <source>
        <dbReference type="ARBA" id="ARBA00006149"/>
    </source>
</evidence>
<keyword evidence="5" id="KW-0808">Transferase</keyword>
<evidence type="ECO:0000256" key="9">
    <source>
        <dbReference type="ARBA" id="ARBA00050903"/>
    </source>
</evidence>
<comment type="function">
    <text evidence="10">Methyltransferase that can methylate proteins and, to a lower extent, arsenic. Catalytic subunit of a heterodimer with TRMT112, which monomethylates 'Lys-12' of histone H4 (H4K12me1), a modification present at the promoters of numerous genes encoding cell cycle regulators. Catalytic subunit of a heterodimer with TRMT112, which catalyzes N5-methylation of Glu residue of proteins with a Gly-Gln-Xaa-Xaa-Xaa-Arg motif. Methylates ETF1 on 'Gln-185'; ETF1 needs to be complexed to ERF3 in its GTP-bound form to be efficiently methylated. May also play a role in the modulation of arsenic-induced toxicity by mediating the conversion of monomethylarsonous acid (3+) into the less toxic dimethylarsonic acid. It however only plays a limited role in arsenic metabolism compared with AS3MT.</text>
</comment>
<evidence type="ECO:0000256" key="3">
    <source>
        <dbReference type="ARBA" id="ARBA00006190"/>
    </source>
</evidence>
<name>A0AAF5HZ53_STRER</name>
<evidence type="ECO:0000256" key="15">
    <source>
        <dbReference type="ARBA" id="ARBA00083337"/>
    </source>
</evidence>
<keyword evidence="6" id="KW-0949">S-adenosyl-L-methionine</keyword>
<comment type="catalytic activity">
    <reaction evidence="8">
        <text>L-lysyl-[histone] + S-adenosyl-L-methionine = N(6)-methyl-L-lysyl-[histone] + S-adenosyl-L-homocysteine + H(+)</text>
        <dbReference type="Rhea" id="RHEA:10024"/>
        <dbReference type="Rhea" id="RHEA-COMP:9845"/>
        <dbReference type="Rhea" id="RHEA-COMP:9846"/>
        <dbReference type="ChEBI" id="CHEBI:15378"/>
        <dbReference type="ChEBI" id="CHEBI:29969"/>
        <dbReference type="ChEBI" id="CHEBI:57856"/>
        <dbReference type="ChEBI" id="CHEBI:59789"/>
        <dbReference type="ChEBI" id="CHEBI:61929"/>
    </reaction>
    <physiologicalReaction direction="left-to-right" evidence="8">
        <dbReference type="Rhea" id="RHEA:10025"/>
    </physiologicalReaction>
</comment>
<dbReference type="GO" id="GO:0005634">
    <property type="term" value="C:nucleus"/>
    <property type="evidence" value="ECO:0007669"/>
    <property type="project" value="UniProtKB-SubCell"/>
</dbReference>
<dbReference type="WBParaSite" id="TCONS_00004214.p1">
    <property type="protein sequence ID" value="TCONS_00004214.p1"/>
    <property type="gene ID" value="XLOC_001369"/>
</dbReference>
<evidence type="ECO:0000256" key="17">
    <source>
        <dbReference type="ARBA" id="ARBA00093667"/>
    </source>
</evidence>
<evidence type="ECO:0000256" key="18">
    <source>
        <dbReference type="SAM" id="MobiDB-lite"/>
    </source>
</evidence>
<evidence type="ECO:0000256" key="5">
    <source>
        <dbReference type="ARBA" id="ARBA00022679"/>
    </source>
</evidence>
<reference evidence="20" key="1">
    <citation type="submission" date="2024-02" db="UniProtKB">
        <authorList>
            <consortium name="WormBaseParasite"/>
        </authorList>
    </citation>
    <scope>IDENTIFICATION</scope>
</reference>
<dbReference type="AlphaFoldDB" id="A0AAF5HZ53"/>
<feature type="region of interest" description="Disordered" evidence="18">
    <location>
        <begin position="408"/>
        <end position="429"/>
    </location>
</feature>
<dbReference type="Gene3D" id="3.40.50.150">
    <property type="entry name" value="Vaccinia Virus protein VP39"/>
    <property type="match status" value="1"/>
</dbReference>
<evidence type="ECO:0000256" key="4">
    <source>
        <dbReference type="ARBA" id="ARBA00022603"/>
    </source>
</evidence>
<evidence type="ECO:0000256" key="7">
    <source>
        <dbReference type="ARBA" id="ARBA00023242"/>
    </source>
</evidence>
<dbReference type="GO" id="GO:0032259">
    <property type="term" value="P:methylation"/>
    <property type="evidence" value="ECO:0007669"/>
    <property type="project" value="UniProtKB-KW"/>
</dbReference>
<evidence type="ECO:0000256" key="13">
    <source>
        <dbReference type="ARBA" id="ARBA00076540"/>
    </source>
</evidence>
<protein>
    <recommendedName>
        <fullName evidence="16">Methyltransferase HEMK2</fullName>
    </recommendedName>
    <alternativeName>
        <fullName evidence="15">HemK methyltransferase family member 2</fullName>
    </alternativeName>
    <alternativeName>
        <fullName evidence="13">Lysine N-methyltransferase 9</fullName>
    </alternativeName>
    <alternativeName>
        <fullName evidence="12">Methylarsonite methyltransferase N6AMT1</fullName>
    </alternativeName>
    <alternativeName>
        <fullName evidence="17">Methyltransferase N6AMT1</fullName>
    </alternativeName>
    <alternativeName>
        <fullName evidence="14">Protein N(5)-glutamine methyltransferase</fullName>
    </alternativeName>
</protein>
<keyword evidence="7" id="KW-0539">Nucleus</keyword>
<evidence type="ECO:0000256" key="12">
    <source>
        <dbReference type="ARBA" id="ARBA00075330"/>
    </source>
</evidence>
<dbReference type="GO" id="GO:0003676">
    <property type="term" value="F:nucleic acid binding"/>
    <property type="evidence" value="ECO:0007669"/>
    <property type="project" value="InterPro"/>
</dbReference>
<dbReference type="InterPro" id="IPR002052">
    <property type="entry name" value="DNA_methylase_N6_adenine_CS"/>
</dbReference>
<dbReference type="GO" id="GO:0007034">
    <property type="term" value="P:vacuolar transport"/>
    <property type="evidence" value="ECO:0007669"/>
    <property type="project" value="InterPro"/>
</dbReference>
<dbReference type="GO" id="GO:0036009">
    <property type="term" value="F:protein-glutamine N-methyltransferase activity"/>
    <property type="evidence" value="ECO:0007669"/>
    <property type="project" value="UniProtKB-ARBA"/>
</dbReference>
<proteinExistence type="inferred from homology"/>
<dbReference type="InterPro" id="IPR029063">
    <property type="entry name" value="SAM-dependent_MTases_sf"/>
</dbReference>
<evidence type="ECO:0000256" key="14">
    <source>
        <dbReference type="ARBA" id="ARBA00080992"/>
    </source>
</evidence>
<evidence type="ECO:0000256" key="16">
    <source>
        <dbReference type="ARBA" id="ARBA00093624"/>
    </source>
</evidence>
<comment type="subcellular location">
    <subcellularLocation>
        <location evidence="1">Nucleus</location>
    </subcellularLocation>
</comment>
<accession>A0AAF5HZ53</accession>
<dbReference type="FunFam" id="3.40.50.150:FF:000077">
    <property type="entry name" value="HemK methyltransferase family member 2"/>
    <property type="match status" value="1"/>
</dbReference>
<evidence type="ECO:0000256" key="6">
    <source>
        <dbReference type="ARBA" id="ARBA00022691"/>
    </source>
</evidence>
<dbReference type="PROSITE" id="PS00092">
    <property type="entry name" value="N6_MTASE"/>
    <property type="match status" value="1"/>
</dbReference>
<dbReference type="Gene3D" id="6.10.140.1230">
    <property type="match status" value="1"/>
</dbReference>